<dbReference type="Gene3D" id="1.50.10.100">
    <property type="entry name" value="Chondroitin AC/alginate lyase"/>
    <property type="match status" value="1"/>
</dbReference>
<dbReference type="EMBL" id="JACAGK010000001">
    <property type="protein sequence ID" value="MDM1046715.1"/>
    <property type="molecule type" value="Genomic_DNA"/>
</dbReference>
<dbReference type="InterPro" id="IPR008929">
    <property type="entry name" value="Chondroitin_lyas"/>
</dbReference>
<dbReference type="Proteomes" id="UP001170954">
    <property type="component" value="Unassembled WGS sequence"/>
</dbReference>
<evidence type="ECO:0008006" key="4">
    <source>
        <dbReference type="Google" id="ProtNLM"/>
    </source>
</evidence>
<proteinExistence type="predicted"/>
<organism evidence="2 3">
    <name type="scientific">Sphingobacterium hotanense</name>
    <dbReference type="NCBI Taxonomy" id="649196"/>
    <lineage>
        <taxon>Bacteria</taxon>
        <taxon>Pseudomonadati</taxon>
        <taxon>Bacteroidota</taxon>
        <taxon>Sphingobacteriia</taxon>
        <taxon>Sphingobacteriales</taxon>
        <taxon>Sphingobacteriaceae</taxon>
        <taxon>Sphingobacterium</taxon>
    </lineage>
</organism>
<gene>
    <name evidence="2" type="ORF">HX018_00420</name>
</gene>
<keyword evidence="3" id="KW-1185">Reference proteome</keyword>
<evidence type="ECO:0000313" key="3">
    <source>
        <dbReference type="Proteomes" id="UP001170954"/>
    </source>
</evidence>
<evidence type="ECO:0000313" key="2">
    <source>
        <dbReference type="EMBL" id="MDM1046715.1"/>
    </source>
</evidence>
<sequence length="911" mass="103359">MILQQKNRRCKPPLFLFLLSIFCLNIALGQQKKLTIIPATEAIKINSDAMRINEKSSERITDSRLTTKSGITLKAGIAQAINSEREESDIAFRIRIPTAGHYTIYTNAVTDAEGAQLMKKAKSKFESLFMRIQFGDKRGTKRVVYVPWDRPVQHTGIFDLPAGEQDVKIWLPRGVRFEYVQIQKYVAPKVPTAAASYKPSVSPPSSRPRLWVNQETLPMVKKNLLDPEHAPIWNKLKDDALKPFPLVFDPNEEMSYNVDLEKAMELKAFYYLMSGDRKIGREAIDLTKAYLSHVEFGNILDITRELGRAIYTAALVYDWTYDLLSKEEKENLVKDFMRLSMDMEIGWPPFRTNILNGHGNEAMVNRDFLAMSIAIYDEDPVPYQYVSYQILEDLVPMRRFEYQSPRHNQGIGYAAYRFAWEMHAAWLYYRMSGQKVFDDNITSMPSYFMYMRSPAGEMLRDGDGFASGKAGEPFYWKSPQVMFLMSTYGRDPIVKGEFLRHGQLNNPTMFLLLNDPTLKAEPSLNSLALTKDFGPILGSMVARTGWNIGPDSDDVVAEIKGGGYHFGNHQHADAGAIQLYYRGFQFGDIGLYRFYGTPYDMGFNKRSVSHSVMLAVDPNEKYYRSDVNDGGTRFNQRAPRSQKEVESDPWFHNGKVMATAVGPDPKQPYYSYFAADLSSAYSEKMLNYTRQFCFINTGRKDIPAVIVLTDQMETKTPAIDKYWQIASLNKPELTANGFVLHNSLNGRVGKTHVSILSPSSGYDVNVLSDSMTTNVFGKQLEVPETPLAEGKGHRTLVSHQSKEKTNHYLTVFQVCEGNSSPLVLSQEKSGNVDLIYIGDDLLVASSAKEINEKFGFKNNRRNSKAILTGLKPGKWILRRGKRVMAEKEVSAKERTAYFELDRAGAYSVEMK</sequence>
<comment type="caution">
    <text evidence="2">The sequence shown here is derived from an EMBL/GenBank/DDBJ whole genome shotgun (WGS) entry which is preliminary data.</text>
</comment>
<dbReference type="SUPFAM" id="SSF48230">
    <property type="entry name" value="Chondroitin AC/alginate lyase"/>
    <property type="match status" value="1"/>
</dbReference>
<name>A0ABT7NHQ0_9SPHI</name>
<dbReference type="Gene3D" id="2.60.40.2750">
    <property type="match status" value="1"/>
</dbReference>
<dbReference type="Gene3D" id="2.70.98.70">
    <property type="match status" value="1"/>
</dbReference>
<reference evidence="2" key="2">
    <citation type="journal article" date="2022" name="Sci. Total Environ.">
        <title>Prevalence, transmission, and molecular epidemiology of tet(X)-positive bacteria among humans, animals, and environmental niches in China: An epidemiological, and genomic-based study.</title>
        <authorList>
            <person name="Dong N."/>
            <person name="Zeng Y."/>
            <person name="Cai C."/>
            <person name="Sun C."/>
            <person name="Lu J."/>
            <person name="Liu C."/>
            <person name="Zhou H."/>
            <person name="Sun Q."/>
            <person name="Shu L."/>
            <person name="Wang H."/>
            <person name="Wang Y."/>
            <person name="Wang S."/>
            <person name="Wu C."/>
            <person name="Chan E.W."/>
            <person name="Chen G."/>
            <person name="Shen Z."/>
            <person name="Chen S."/>
            <person name="Zhang R."/>
        </authorList>
    </citation>
    <scope>NUCLEOTIDE SEQUENCE</scope>
    <source>
        <strain evidence="2">R1692</strain>
    </source>
</reference>
<reference evidence="2" key="1">
    <citation type="submission" date="2020-06" db="EMBL/GenBank/DDBJ databases">
        <authorList>
            <person name="Dong N."/>
        </authorList>
    </citation>
    <scope>NUCLEOTIDE SEQUENCE</scope>
    <source>
        <strain evidence="2">R1692</strain>
    </source>
</reference>
<feature type="region of interest" description="Disordered" evidence="1">
    <location>
        <begin position="627"/>
        <end position="646"/>
    </location>
</feature>
<evidence type="ECO:0000256" key="1">
    <source>
        <dbReference type="SAM" id="MobiDB-lite"/>
    </source>
</evidence>
<dbReference type="RefSeq" id="WP_286650077.1">
    <property type="nucleotide sequence ID" value="NZ_JACAGK010000001.1"/>
</dbReference>
<accession>A0ABT7NHQ0</accession>
<protein>
    <recommendedName>
        <fullName evidence="4">Heparin/heparan-sulfate lyase</fullName>
    </recommendedName>
</protein>